<organism evidence="1 2">
    <name type="scientific">Priestia megaterium (strain WSH-002)</name>
    <name type="common">Bacillus megaterium</name>
    <dbReference type="NCBI Taxonomy" id="1006007"/>
    <lineage>
        <taxon>Bacteria</taxon>
        <taxon>Bacillati</taxon>
        <taxon>Bacillota</taxon>
        <taxon>Bacilli</taxon>
        <taxon>Bacillales</taxon>
        <taxon>Bacillaceae</taxon>
        <taxon>Priestia</taxon>
    </lineage>
</organism>
<dbReference type="AlphaFoldDB" id="A0A8D4BN49"/>
<dbReference type="KEGG" id="bmh:BMWSH_2341"/>
<evidence type="ECO:0000313" key="1">
    <source>
        <dbReference type="EMBL" id="AEN89223.1"/>
    </source>
</evidence>
<proteinExistence type="predicted"/>
<name>A0A8D4BN49_PRIMW</name>
<gene>
    <name evidence="1" type="ORF">BMWSH_2341</name>
</gene>
<evidence type="ECO:0000313" key="2">
    <source>
        <dbReference type="Proteomes" id="UP000001283"/>
    </source>
</evidence>
<reference evidence="1 2" key="1">
    <citation type="journal article" date="2011" name="J. Bacteriol.">
        <title>Complete genome sequence of the industrial strain Bacillus megaterium WSH-002.</title>
        <authorList>
            <person name="Liu L."/>
            <person name="Li Y."/>
            <person name="Zhang J."/>
            <person name="Zou W."/>
            <person name="Zhou Z."/>
            <person name="Liu J."/>
            <person name="Li X."/>
            <person name="Wang L."/>
            <person name="Chen J."/>
        </authorList>
    </citation>
    <scope>NUCLEOTIDE SEQUENCE [LARGE SCALE GENOMIC DNA]</scope>
    <source>
        <strain evidence="1 2">WSH-002</strain>
    </source>
</reference>
<dbReference type="Proteomes" id="UP000001283">
    <property type="component" value="Chromosome"/>
</dbReference>
<accession>A0A8D4BN49</accession>
<protein>
    <submittedName>
        <fullName evidence="1">Uncharacterized protein</fullName>
    </submittedName>
</protein>
<sequence>MLSYQGVQRIGFLVRQKRQKQASTGRTVFVTISKNQKKLYAF</sequence>
<dbReference type="EMBL" id="CP003017">
    <property type="protein sequence ID" value="AEN89223.1"/>
    <property type="molecule type" value="Genomic_DNA"/>
</dbReference>